<evidence type="ECO:0000256" key="2">
    <source>
        <dbReference type="SAM" id="MobiDB-lite"/>
    </source>
</evidence>
<sequence length="739" mass="80640">MASVDTLHAASKAFLDPSSARREQELQAGRLKLKQFKQKRKVKKANPQSNTPAEPRFSQDEETIQQADEQPTICLDSDLHGLGSQNGFRVLKGGTAKADPSIFQGRAQGLKQVGQTFHTWDSKVGTGDFENLVSIGLEPESGSVPFSRSDGIQVGAEDLQKFSQHSSNDHMDVEGEMFVDVNSSKMSTPLFSGQHSRLDNGVDDTSWSSNPSLTKLTSGQVLDIPEPDLLPPPSGITPDIKKLTLGDGIASFPLSNWSSLTFSRPFITPPSTVPANGAYSGSRYGHGSVLQMTVSRPESSASPFLPQAEFPSLADPEINGKVSSVSSPVELLHTAPPKSLPLAGMSSSSFPFTSPLKPLSFKLLDTDPSQTAATTVPQMESIRSLSPTGLRSKPVPDYSFASVFDSPSFLTSLPSSKPSSEASRPTLFPSKTLPLSKSPLPSFASSNDVSLRPVHLSFLQPVPSEPTIVSTSDFEERLVGIGQGGEGEIMELPHLPLISFLNKGKENYGKTEQEDFLSLEQHIEDLTQEKFSLQRSLDKERAMAESLVLENTVLVEDFNNQGKVVQRLNDNIKRLEGKVRAQEAMVQSMRAERDKAHQESSSAIERSQTLAGEVIALENRVRTLRSHELRLERDMASLTSDMDLYKRKIASLDRDQAHWKTMVDALQEEKMVMQEHLRKAAFSDDAQTTEICTKSKSHFSQTLAAQQREQVVADASTSTDDLVTGMPSLAEAGRSDTEA</sequence>
<feature type="region of interest" description="Disordered" evidence="2">
    <location>
        <begin position="1"/>
        <end position="66"/>
    </location>
</feature>
<dbReference type="PANTHER" id="PTHR47490">
    <property type="entry name" value="PROTEIN BLISTER"/>
    <property type="match status" value="1"/>
</dbReference>
<feature type="compositionally biased region" description="Polar residues" evidence="2">
    <location>
        <begin position="712"/>
        <end position="721"/>
    </location>
</feature>
<dbReference type="EMBL" id="OZ020096">
    <property type="protein sequence ID" value="CAK9255173.1"/>
    <property type="molecule type" value="Genomic_DNA"/>
</dbReference>
<accession>A0ABP0VL88</accession>
<evidence type="ECO:0000313" key="4">
    <source>
        <dbReference type="Proteomes" id="UP001497444"/>
    </source>
</evidence>
<name>A0ABP0VL88_9BRYO</name>
<feature type="compositionally biased region" description="Basic residues" evidence="2">
    <location>
        <begin position="31"/>
        <end position="44"/>
    </location>
</feature>
<dbReference type="PANTHER" id="PTHR47490:SF2">
    <property type="entry name" value="PROTEIN BLISTER"/>
    <property type="match status" value="1"/>
</dbReference>
<evidence type="ECO:0000313" key="3">
    <source>
        <dbReference type="EMBL" id="CAK9255173.1"/>
    </source>
</evidence>
<feature type="region of interest" description="Disordered" evidence="2">
    <location>
        <begin position="712"/>
        <end position="739"/>
    </location>
</feature>
<dbReference type="Proteomes" id="UP001497444">
    <property type="component" value="Chromosome 1"/>
</dbReference>
<organism evidence="3 4">
    <name type="scientific">Sphagnum jensenii</name>
    <dbReference type="NCBI Taxonomy" id="128206"/>
    <lineage>
        <taxon>Eukaryota</taxon>
        <taxon>Viridiplantae</taxon>
        <taxon>Streptophyta</taxon>
        <taxon>Embryophyta</taxon>
        <taxon>Bryophyta</taxon>
        <taxon>Sphagnophytina</taxon>
        <taxon>Sphagnopsida</taxon>
        <taxon>Sphagnales</taxon>
        <taxon>Sphagnaceae</taxon>
        <taxon>Sphagnum</taxon>
    </lineage>
</organism>
<keyword evidence="4" id="KW-1185">Reference proteome</keyword>
<proteinExistence type="predicted"/>
<gene>
    <name evidence="3" type="ORF">CSSPJE1EN1_LOCUS651</name>
</gene>
<reference evidence="3 4" key="1">
    <citation type="submission" date="2024-02" db="EMBL/GenBank/DDBJ databases">
        <authorList>
            <consortium name="ELIXIR-Norway"/>
            <consortium name="Elixir Norway"/>
        </authorList>
    </citation>
    <scope>NUCLEOTIDE SEQUENCE [LARGE SCALE GENOMIC DNA]</scope>
</reference>
<dbReference type="InterPro" id="IPR044194">
    <property type="entry name" value="BLISTER"/>
</dbReference>
<evidence type="ECO:0000256" key="1">
    <source>
        <dbReference type="SAM" id="Coils"/>
    </source>
</evidence>
<protein>
    <submittedName>
        <fullName evidence="3">Uncharacterized protein</fullName>
    </submittedName>
</protein>
<feature type="coiled-coil region" evidence="1">
    <location>
        <begin position="523"/>
        <end position="599"/>
    </location>
</feature>
<keyword evidence="1" id="KW-0175">Coiled coil</keyword>